<feature type="coiled-coil region" evidence="1">
    <location>
        <begin position="96"/>
        <end position="130"/>
    </location>
</feature>
<dbReference type="InterPro" id="IPR058625">
    <property type="entry name" value="MdtA-like_BSH"/>
</dbReference>
<dbReference type="InterPro" id="IPR050739">
    <property type="entry name" value="MFP"/>
</dbReference>
<evidence type="ECO:0000313" key="6">
    <source>
        <dbReference type="Proteomes" id="UP001262410"/>
    </source>
</evidence>
<dbReference type="Gene3D" id="2.40.30.170">
    <property type="match status" value="1"/>
</dbReference>
<dbReference type="RefSeq" id="WP_309799944.1">
    <property type="nucleotide sequence ID" value="NZ_JAVDPW010000011.1"/>
</dbReference>
<feature type="domain" description="Multidrug resistance protein MdtA-like barrel-sandwich hybrid" evidence="3">
    <location>
        <begin position="45"/>
        <end position="238"/>
    </location>
</feature>
<feature type="domain" description="CusB-like beta-barrel" evidence="4">
    <location>
        <begin position="242"/>
        <end position="285"/>
    </location>
</feature>
<keyword evidence="6" id="KW-1185">Reference proteome</keyword>
<evidence type="ECO:0000259" key="4">
    <source>
        <dbReference type="Pfam" id="PF25954"/>
    </source>
</evidence>
<sequence>MLRLVILVIAGGIVALFVIRWDVWVGQASRQDTDNAYVRGDITPLSAQVDGYVDRVAVTDFQFVKAGDLLVEIDDQDYRARVDQADADVLGAAAAIQNLKARKDLQHAEIDQAQSVIAATQADVDRTKLELNRQQTLLGTTFGTPQRVEQALADEKRFEATLTRNQAELEAARRQMGVLDTQELQLRADAKAKDAALALAKTNLGYTRIIAPVDGMVGERGVRAGQYLRPGTQVISVVPLDNVWVIANYKETQLTRVAIGQKAEVTVDTFPGVTVTGRVDSIAPASGSQFSLLPPDNATGNFTKVVQRIPVKIVLDPGSPLAGRLRPGMSAVVTILTDSQPAKP</sequence>
<proteinExistence type="predicted"/>
<keyword evidence="1" id="KW-0175">Coiled coil</keyword>
<gene>
    <name evidence="5" type="ORF">E9232_005742</name>
</gene>
<comment type="caution">
    <text evidence="5">The sequence shown here is derived from an EMBL/GenBank/DDBJ whole genome shotgun (WGS) entry which is preliminary data.</text>
</comment>
<dbReference type="SUPFAM" id="SSF111369">
    <property type="entry name" value="HlyD-like secretion proteins"/>
    <property type="match status" value="2"/>
</dbReference>
<dbReference type="Pfam" id="PF25876">
    <property type="entry name" value="HH_MFP_RND"/>
    <property type="match status" value="1"/>
</dbReference>
<feature type="domain" description="Multidrug resistance protein MdtA-like alpha-helical hairpin" evidence="2">
    <location>
        <begin position="110"/>
        <end position="175"/>
    </location>
</feature>
<accession>A0ABU1JX44</accession>
<evidence type="ECO:0000313" key="5">
    <source>
        <dbReference type="EMBL" id="MDR6293192.1"/>
    </source>
</evidence>
<dbReference type="Gene3D" id="1.10.287.470">
    <property type="entry name" value="Helix hairpin bin"/>
    <property type="match status" value="1"/>
</dbReference>
<organism evidence="5 6">
    <name type="scientific">Inquilinus ginsengisoli</name>
    <dbReference type="NCBI Taxonomy" id="363840"/>
    <lineage>
        <taxon>Bacteria</taxon>
        <taxon>Pseudomonadati</taxon>
        <taxon>Pseudomonadota</taxon>
        <taxon>Alphaproteobacteria</taxon>
        <taxon>Rhodospirillales</taxon>
        <taxon>Rhodospirillaceae</taxon>
        <taxon>Inquilinus</taxon>
    </lineage>
</organism>
<dbReference type="InterPro" id="IPR058624">
    <property type="entry name" value="MdtA-like_HH"/>
</dbReference>
<protein>
    <submittedName>
        <fullName evidence="5">Membrane fusion protein (Multidrug efflux system)</fullName>
    </submittedName>
</protein>
<dbReference type="Pfam" id="PF25954">
    <property type="entry name" value="Beta-barrel_RND_2"/>
    <property type="match status" value="1"/>
</dbReference>
<dbReference type="InterPro" id="IPR058792">
    <property type="entry name" value="Beta-barrel_RND_2"/>
</dbReference>
<evidence type="ECO:0000259" key="3">
    <source>
        <dbReference type="Pfam" id="PF25917"/>
    </source>
</evidence>
<dbReference type="PANTHER" id="PTHR30386:SF24">
    <property type="entry name" value="MULTIDRUG RESISTANCE EFFLUX PUMP"/>
    <property type="match status" value="1"/>
</dbReference>
<dbReference type="Pfam" id="PF25917">
    <property type="entry name" value="BSH_RND"/>
    <property type="match status" value="1"/>
</dbReference>
<reference evidence="5 6" key="1">
    <citation type="submission" date="2023-07" db="EMBL/GenBank/DDBJ databases">
        <title>Sorghum-associated microbial communities from plants grown in Nebraska, USA.</title>
        <authorList>
            <person name="Schachtman D."/>
        </authorList>
    </citation>
    <scope>NUCLEOTIDE SEQUENCE [LARGE SCALE GENOMIC DNA]</scope>
    <source>
        <strain evidence="5 6">584</strain>
    </source>
</reference>
<dbReference type="PRINTS" id="PR01490">
    <property type="entry name" value="RTXTOXIND"/>
</dbReference>
<dbReference type="Gene3D" id="2.40.50.100">
    <property type="match status" value="1"/>
</dbReference>
<evidence type="ECO:0000256" key="1">
    <source>
        <dbReference type="SAM" id="Coils"/>
    </source>
</evidence>
<dbReference type="Proteomes" id="UP001262410">
    <property type="component" value="Unassembled WGS sequence"/>
</dbReference>
<dbReference type="PANTHER" id="PTHR30386">
    <property type="entry name" value="MEMBRANE FUSION SUBUNIT OF EMRAB-TOLC MULTIDRUG EFFLUX PUMP"/>
    <property type="match status" value="1"/>
</dbReference>
<evidence type="ECO:0000259" key="2">
    <source>
        <dbReference type="Pfam" id="PF25876"/>
    </source>
</evidence>
<dbReference type="EMBL" id="JAVDPW010000011">
    <property type="protein sequence ID" value="MDR6293192.1"/>
    <property type="molecule type" value="Genomic_DNA"/>
</dbReference>
<name>A0ABU1JX44_9PROT</name>